<protein>
    <recommendedName>
        <fullName evidence="2">YTH domain-containing protein</fullName>
    </recommendedName>
</protein>
<feature type="compositionally biased region" description="Pro residues" evidence="1">
    <location>
        <begin position="414"/>
        <end position="434"/>
    </location>
</feature>
<feature type="region of interest" description="Disordered" evidence="1">
    <location>
        <begin position="287"/>
        <end position="314"/>
    </location>
</feature>
<reference evidence="3" key="1">
    <citation type="submission" date="2013-04" db="EMBL/GenBank/DDBJ databases">
        <authorList>
            <person name="Qu J."/>
            <person name="Murali S.C."/>
            <person name="Bandaranaike D."/>
            <person name="Bellair M."/>
            <person name="Blankenburg K."/>
            <person name="Chao H."/>
            <person name="Dinh H."/>
            <person name="Doddapaneni H."/>
            <person name="Downs B."/>
            <person name="Dugan-Rocha S."/>
            <person name="Elkadiri S."/>
            <person name="Gnanaolivu R.D."/>
            <person name="Hernandez B."/>
            <person name="Javaid M."/>
            <person name="Jayaseelan J.C."/>
            <person name="Lee S."/>
            <person name="Li M."/>
            <person name="Ming W."/>
            <person name="Munidasa M."/>
            <person name="Muniz J."/>
            <person name="Nguyen L."/>
            <person name="Ongeri F."/>
            <person name="Osuji N."/>
            <person name="Pu L.-L."/>
            <person name="Puazo M."/>
            <person name="Qu C."/>
            <person name="Quiroz J."/>
            <person name="Raj R."/>
            <person name="Weissenberger G."/>
            <person name="Xin Y."/>
            <person name="Zou X."/>
            <person name="Han Y."/>
            <person name="Richards S."/>
            <person name="Worley K."/>
            <person name="Muzny D."/>
            <person name="Gibbs R."/>
        </authorList>
    </citation>
    <scope>NUCLEOTIDE SEQUENCE</scope>
    <source>
        <strain evidence="3">Sampled in the wild</strain>
    </source>
</reference>
<dbReference type="PANTHER" id="PTHR12357:SF3">
    <property type="entry name" value="YTH DOMAIN-CONTAINING PROTEIN 1"/>
    <property type="match status" value="1"/>
</dbReference>
<dbReference type="CDD" id="cd21134">
    <property type="entry name" value="YTH"/>
    <property type="match status" value="1"/>
</dbReference>
<name>A0A8K0KJX4_LADFU</name>
<dbReference type="AlphaFoldDB" id="A0A8K0KJX4"/>
<gene>
    <name evidence="3" type="ORF">J437_LFUL015706</name>
</gene>
<dbReference type="OrthoDB" id="5842105at2759"/>
<reference evidence="3" key="2">
    <citation type="submission" date="2017-10" db="EMBL/GenBank/DDBJ databases">
        <title>Ladona fulva Genome sequencing and assembly.</title>
        <authorList>
            <person name="Murali S."/>
            <person name="Richards S."/>
            <person name="Bandaranaike D."/>
            <person name="Bellair M."/>
            <person name="Blankenburg K."/>
            <person name="Chao H."/>
            <person name="Dinh H."/>
            <person name="Doddapaneni H."/>
            <person name="Dugan-Rocha S."/>
            <person name="Elkadiri S."/>
            <person name="Gnanaolivu R."/>
            <person name="Hernandez B."/>
            <person name="Skinner E."/>
            <person name="Javaid M."/>
            <person name="Lee S."/>
            <person name="Li M."/>
            <person name="Ming W."/>
            <person name="Munidasa M."/>
            <person name="Muniz J."/>
            <person name="Nguyen L."/>
            <person name="Hughes D."/>
            <person name="Osuji N."/>
            <person name="Pu L.-L."/>
            <person name="Puazo M."/>
            <person name="Qu C."/>
            <person name="Quiroz J."/>
            <person name="Raj R."/>
            <person name="Weissenberger G."/>
            <person name="Xin Y."/>
            <person name="Zou X."/>
            <person name="Han Y."/>
            <person name="Worley K."/>
            <person name="Muzny D."/>
            <person name="Gibbs R."/>
        </authorList>
    </citation>
    <scope>NUCLEOTIDE SEQUENCE</scope>
    <source>
        <strain evidence="3">Sampled in the wild</strain>
    </source>
</reference>
<dbReference type="GO" id="GO:0005654">
    <property type="term" value="C:nucleoplasm"/>
    <property type="evidence" value="ECO:0007669"/>
    <property type="project" value="TreeGrafter"/>
</dbReference>
<feature type="region of interest" description="Disordered" evidence="1">
    <location>
        <begin position="1"/>
        <end position="119"/>
    </location>
</feature>
<accession>A0A8K0KJX4</accession>
<organism evidence="3 4">
    <name type="scientific">Ladona fulva</name>
    <name type="common">Scarce chaser dragonfly</name>
    <name type="synonym">Libellula fulva</name>
    <dbReference type="NCBI Taxonomy" id="123851"/>
    <lineage>
        <taxon>Eukaryota</taxon>
        <taxon>Metazoa</taxon>
        <taxon>Ecdysozoa</taxon>
        <taxon>Arthropoda</taxon>
        <taxon>Hexapoda</taxon>
        <taxon>Insecta</taxon>
        <taxon>Pterygota</taxon>
        <taxon>Palaeoptera</taxon>
        <taxon>Odonata</taxon>
        <taxon>Epiprocta</taxon>
        <taxon>Anisoptera</taxon>
        <taxon>Libelluloidea</taxon>
        <taxon>Libellulidae</taxon>
        <taxon>Ladona</taxon>
    </lineage>
</organism>
<evidence type="ECO:0000259" key="2">
    <source>
        <dbReference type="PROSITE" id="PS50882"/>
    </source>
</evidence>
<feature type="compositionally biased region" description="Basic and acidic residues" evidence="1">
    <location>
        <begin position="452"/>
        <end position="485"/>
    </location>
</feature>
<dbReference type="GO" id="GO:0000398">
    <property type="term" value="P:mRNA splicing, via spliceosome"/>
    <property type="evidence" value="ECO:0007669"/>
    <property type="project" value="TreeGrafter"/>
</dbReference>
<dbReference type="GO" id="GO:0003729">
    <property type="term" value="F:mRNA binding"/>
    <property type="evidence" value="ECO:0007669"/>
    <property type="project" value="TreeGrafter"/>
</dbReference>
<dbReference type="PROSITE" id="PS50882">
    <property type="entry name" value="YTH"/>
    <property type="match status" value="1"/>
</dbReference>
<feature type="region of interest" description="Disordered" evidence="1">
    <location>
        <begin position="392"/>
        <end position="485"/>
    </location>
</feature>
<dbReference type="EMBL" id="KZ308867">
    <property type="protein sequence ID" value="KAG8235035.1"/>
    <property type="molecule type" value="Genomic_DNA"/>
</dbReference>
<dbReference type="Pfam" id="PF04146">
    <property type="entry name" value="YTH"/>
    <property type="match status" value="1"/>
</dbReference>
<dbReference type="InterPro" id="IPR007275">
    <property type="entry name" value="YTH_domain"/>
</dbReference>
<proteinExistence type="predicted"/>
<dbReference type="Proteomes" id="UP000792457">
    <property type="component" value="Unassembled WGS sequence"/>
</dbReference>
<evidence type="ECO:0000256" key="1">
    <source>
        <dbReference type="SAM" id="MobiDB-lite"/>
    </source>
</evidence>
<feature type="compositionally biased region" description="Pro residues" evidence="1">
    <location>
        <begin position="93"/>
        <end position="107"/>
    </location>
</feature>
<feature type="compositionally biased region" description="Low complexity" evidence="1">
    <location>
        <begin position="38"/>
        <end position="63"/>
    </location>
</feature>
<comment type="caution">
    <text evidence="3">The sequence shown here is derived from an EMBL/GenBank/DDBJ whole genome shotgun (WGS) entry which is preliminary data.</text>
</comment>
<keyword evidence="4" id="KW-1185">Reference proteome</keyword>
<dbReference type="GO" id="GO:0000381">
    <property type="term" value="P:regulation of alternative mRNA splicing, via spliceosome"/>
    <property type="evidence" value="ECO:0007669"/>
    <property type="project" value="TreeGrafter"/>
</dbReference>
<feature type="compositionally biased region" description="Acidic residues" evidence="1">
    <location>
        <begin position="1"/>
        <end position="10"/>
    </location>
</feature>
<feature type="domain" description="YTH" evidence="2">
    <location>
        <begin position="133"/>
        <end position="270"/>
    </location>
</feature>
<dbReference type="GO" id="GO:1990247">
    <property type="term" value="F:N6-methyladenosine-containing RNA reader activity"/>
    <property type="evidence" value="ECO:0007669"/>
    <property type="project" value="TreeGrafter"/>
</dbReference>
<feature type="region of interest" description="Disordered" evidence="1">
    <location>
        <begin position="349"/>
        <end position="370"/>
    </location>
</feature>
<dbReference type="InterPro" id="IPR045168">
    <property type="entry name" value="YTH_prot"/>
</dbReference>
<dbReference type="Gene3D" id="3.10.590.10">
    <property type="entry name" value="ph1033 like domains"/>
    <property type="match status" value="1"/>
</dbReference>
<evidence type="ECO:0000313" key="3">
    <source>
        <dbReference type="EMBL" id="KAG8235035.1"/>
    </source>
</evidence>
<feature type="compositionally biased region" description="Polar residues" evidence="1">
    <location>
        <begin position="360"/>
        <end position="370"/>
    </location>
</feature>
<dbReference type="PANTHER" id="PTHR12357">
    <property type="entry name" value="YTH YT521-B HOMOLOGY DOMAIN-CONTAINING"/>
    <property type="match status" value="1"/>
</dbReference>
<feature type="compositionally biased region" description="Basic and acidic residues" evidence="1">
    <location>
        <begin position="108"/>
        <end position="119"/>
    </location>
</feature>
<sequence>MEDGDVEVSAEADNLNLSFGDELGDELKIEDMEEYETCSEVTSSSSAKSESESSQPSISSASSDSDEDEDKDSREDVKHRRTRSVRGEVRKSPTPPAPAAPTPPPPSKRQESSREKSKSYDYATKLNYLFRDARFFVIKSNNAENVTLSKAKGVWSTPPQNEAKLNQAYRESRNVMLVFSVKESGKFAGFARLGSESRRDVPPISWVLPPGLSAKALGGVFRVDWVSRKELPFAATLHLYNPWNEGKPVKIGRDGQEIEPRVAEELCRLFPADEGIEMTPILRRSKEAAKMCRAPRRRHGAEPPSSSARHHPRHSWRFRWRGGDDVDRSGKHYSVARGRVFKRPHRRDRFSPWYEDGHSPPSSSRDWSYNSGGSSKYVADYVRSLHHHHSRSHHHLPYLPPPPPMPHLYVGQGGPPPPPPPPPFDSMAPPPPPVRYYDTLPPLPEFHSSSRSSDKRSYDRSVDEFLWRTSERRERGREMRYRERR</sequence>
<evidence type="ECO:0000313" key="4">
    <source>
        <dbReference type="Proteomes" id="UP000792457"/>
    </source>
</evidence>